<keyword evidence="4" id="KW-1185">Reference proteome</keyword>
<evidence type="ECO:0000259" key="2">
    <source>
        <dbReference type="Pfam" id="PF24804"/>
    </source>
</evidence>
<sequence>MATPRKPNCYPLVLAVVFLSGSLCVRAANEYISAVGDRRDSLRLAIESWNQCNEIGVEVPNMGNPRAADCFDMYKGFSTGRSEIFAAMDCFLARVRTHVDLQFEKNCSICSLLPDMLVHRVTKEDNKLGVEDPFLGVQLRSLYDVNLYATEKELYLGSKCQVEDTPNP</sequence>
<dbReference type="Proteomes" id="UP000467840">
    <property type="component" value="Chromosome 16"/>
</dbReference>
<organism evidence="3 4">
    <name type="scientific">Hevea brasiliensis</name>
    <name type="common">Para rubber tree</name>
    <name type="synonym">Siphonia brasiliensis</name>
    <dbReference type="NCBI Taxonomy" id="3981"/>
    <lineage>
        <taxon>Eukaryota</taxon>
        <taxon>Viridiplantae</taxon>
        <taxon>Streptophyta</taxon>
        <taxon>Embryophyta</taxon>
        <taxon>Tracheophyta</taxon>
        <taxon>Spermatophyta</taxon>
        <taxon>Magnoliopsida</taxon>
        <taxon>eudicotyledons</taxon>
        <taxon>Gunneridae</taxon>
        <taxon>Pentapetalae</taxon>
        <taxon>rosids</taxon>
        <taxon>fabids</taxon>
        <taxon>Malpighiales</taxon>
        <taxon>Euphorbiaceae</taxon>
        <taxon>Crotonoideae</taxon>
        <taxon>Micrandreae</taxon>
        <taxon>Hevea</taxon>
    </lineage>
</organism>
<dbReference type="EMBL" id="JAAGAX010000009">
    <property type="protein sequence ID" value="KAF2302956.1"/>
    <property type="molecule type" value="Genomic_DNA"/>
</dbReference>
<proteinExistence type="predicted"/>
<dbReference type="PANTHER" id="PTHR33916:SF12">
    <property type="entry name" value="NEPROSIN DOMAIN-CONTAINING PROTEIN"/>
    <property type="match status" value="1"/>
</dbReference>
<reference evidence="3 4" key="1">
    <citation type="journal article" date="2020" name="Mol. Plant">
        <title>The Chromosome-Based Rubber Tree Genome Provides New Insights into Spurge Genome Evolution and Rubber Biosynthesis.</title>
        <authorList>
            <person name="Liu J."/>
            <person name="Shi C."/>
            <person name="Shi C.C."/>
            <person name="Li W."/>
            <person name="Zhang Q.J."/>
            <person name="Zhang Y."/>
            <person name="Li K."/>
            <person name="Lu H.F."/>
            <person name="Shi C."/>
            <person name="Zhu S.T."/>
            <person name="Xiao Z.Y."/>
            <person name="Nan H."/>
            <person name="Yue Y."/>
            <person name="Zhu X.G."/>
            <person name="Wu Y."/>
            <person name="Hong X.N."/>
            <person name="Fan G.Y."/>
            <person name="Tong Y."/>
            <person name="Zhang D."/>
            <person name="Mao C.L."/>
            <person name="Liu Y.L."/>
            <person name="Hao S.J."/>
            <person name="Liu W.Q."/>
            <person name="Lv M.Q."/>
            <person name="Zhang H.B."/>
            <person name="Liu Y."/>
            <person name="Hu-Tang G.R."/>
            <person name="Wang J.P."/>
            <person name="Wang J.H."/>
            <person name="Sun Y.H."/>
            <person name="Ni S.B."/>
            <person name="Chen W.B."/>
            <person name="Zhang X.C."/>
            <person name="Jiao Y.N."/>
            <person name="Eichler E.E."/>
            <person name="Li G.H."/>
            <person name="Liu X."/>
            <person name="Gao L.Z."/>
        </authorList>
    </citation>
    <scope>NUCLEOTIDE SEQUENCE [LARGE SCALE GENOMIC DNA]</scope>
    <source>
        <strain evidence="4">cv. GT1</strain>
        <tissue evidence="3">Leaf</tissue>
    </source>
</reference>
<keyword evidence="1" id="KW-0732">Signal</keyword>
<name>A0A6A6LSC2_HEVBR</name>
<evidence type="ECO:0000313" key="3">
    <source>
        <dbReference type="EMBL" id="KAF2302956.1"/>
    </source>
</evidence>
<gene>
    <name evidence="3" type="ORF">GH714_011815</name>
</gene>
<feature type="domain" description="DUF7705" evidence="2">
    <location>
        <begin position="33"/>
        <end position="168"/>
    </location>
</feature>
<dbReference type="Pfam" id="PF24804">
    <property type="entry name" value="DUF7705"/>
    <property type="match status" value="1"/>
</dbReference>
<dbReference type="InterPro" id="IPR056122">
    <property type="entry name" value="DUF7705"/>
</dbReference>
<evidence type="ECO:0000313" key="4">
    <source>
        <dbReference type="Proteomes" id="UP000467840"/>
    </source>
</evidence>
<dbReference type="AlphaFoldDB" id="A0A6A6LSC2"/>
<accession>A0A6A6LSC2</accession>
<feature type="chain" id="PRO_5025583969" description="DUF7705 domain-containing protein" evidence="1">
    <location>
        <begin position="28"/>
        <end position="168"/>
    </location>
</feature>
<comment type="caution">
    <text evidence="3">The sequence shown here is derived from an EMBL/GenBank/DDBJ whole genome shotgun (WGS) entry which is preliminary data.</text>
</comment>
<protein>
    <recommendedName>
        <fullName evidence="2">DUF7705 domain-containing protein</fullName>
    </recommendedName>
</protein>
<evidence type="ECO:0000256" key="1">
    <source>
        <dbReference type="SAM" id="SignalP"/>
    </source>
</evidence>
<dbReference type="PANTHER" id="PTHR33916">
    <property type="entry name" value="EXPANSIN-LIKE EG45 DOMAIN-CONTAINING PROTEIN"/>
    <property type="match status" value="1"/>
</dbReference>
<feature type="signal peptide" evidence="1">
    <location>
        <begin position="1"/>
        <end position="27"/>
    </location>
</feature>